<evidence type="ECO:0000259" key="4">
    <source>
        <dbReference type="Pfam" id="PF22725"/>
    </source>
</evidence>
<dbReference type="STRING" id="1678637.AC230_20885"/>
<dbReference type="GO" id="GO:0016491">
    <property type="term" value="F:oxidoreductase activity"/>
    <property type="evidence" value="ECO:0007669"/>
    <property type="project" value="UniProtKB-KW"/>
</dbReference>
<evidence type="ECO:0000256" key="1">
    <source>
        <dbReference type="ARBA" id="ARBA00010928"/>
    </source>
</evidence>
<comment type="caution">
    <text evidence="5">The sequence shown here is derived from an EMBL/GenBank/DDBJ whole genome shotgun (WGS) entry which is preliminary data.</text>
</comment>
<name>A0A0K9XBT2_9ACTN</name>
<feature type="domain" description="Gfo/Idh/MocA-like oxidoreductase N-terminal" evidence="3">
    <location>
        <begin position="22"/>
        <end position="120"/>
    </location>
</feature>
<dbReference type="Gene3D" id="3.30.360.10">
    <property type="entry name" value="Dihydrodipicolinate Reductase, domain 2"/>
    <property type="match status" value="1"/>
</dbReference>
<comment type="similarity">
    <text evidence="1">Belongs to the Gfo/Idh/MocA family.</text>
</comment>
<dbReference type="InterPro" id="IPR050984">
    <property type="entry name" value="Gfo/Idh/MocA_domain"/>
</dbReference>
<dbReference type="RefSeq" id="WP_049717790.1">
    <property type="nucleotide sequence ID" value="NZ_LFXA01000013.1"/>
</dbReference>
<proteinExistence type="inferred from homology"/>
<dbReference type="SUPFAM" id="SSF51735">
    <property type="entry name" value="NAD(P)-binding Rossmann-fold domains"/>
    <property type="match status" value="1"/>
</dbReference>
<protein>
    <submittedName>
        <fullName evidence="5">Uncharacterized protein</fullName>
    </submittedName>
</protein>
<dbReference type="Pfam" id="PF22725">
    <property type="entry name" value="GFO_IDH_MocA_C3"/>
    <property type="match status" value="1"/>
</dbReference>
<dbReference type="InterPro" id="IPR000683">
    <property type="entry name" value="Gfo/Idh/MocA-like_OxRdtase_N"/>
</dbReference>
<keyword evidence="6" id="KW-1185">Reference proteome</keyword>
<evidence type="ECO:0000313" key="5">
    <source>
        <dbReference type="EMBL" id="KNB50869.1"/>
    </source>
</evidence>
<dbReference type="AlphaFoldDB" id="A0A0K9XBT2"/>
<dbReference type="InterPro" id="IPR036291">
    <property type="entry name" value="NAD(P)-bd_dom_sf"/>
</dbReference>
<reference evidence="6" key="1">
    <citation type="submission" date="2015-07" db="EMBL/GenBank/DDBJ databases">
        <title>Draft genome sequence of Streptomyces sp. CMAA 1322, a bacterium isolated from Caatinga biome, from dry forest semiarid of Brazil.</title>
        <authorList>
            <person name="Santos S.N."/>
            <person name="Gacesa R."/>
            <person name="Taketani R.G."/>
            <person name="Long P.F."/>
            <person name="Melo I.S."/>
        </authorList>
    </citation>
    <scope>NUCLEOTIDE SEQUENCE [LARGE SCALE GENOMIC DNA]</scope>
    <source>
        <strain evidence="6">CMAA 1322</strain>
    </source>
</reference>
<evidence type="ECO:0000259" key="3">
    <source>
        <dbReference type="Pfam" id="PF01408"/>
    </source>
</evidence>
<gene>
    <name evidence="5" type="ORF">AC230_20885</name>
</gene>
<dbReference type="Pfam" id="PF01408">
    <property type="entry name" value="GFO_IDH_MocA"/>
    <property type="match status" value="1"/>
</dbReference>
<dbReference type="Gene3D" id="3.40.50.720">
    <property type="entry name" value="NAD(P)-binding Rossmann-like Domain"/>
    <property type="match status" value="1"/>
</dbReference>
<dbReference type="OrthoDB" id="179913at2"/>
<dbReference type="PATRIC" id="fig|1678637.3.peg.4479"/>
<dbReference type="GO" id="GO:0000166">
    <property type="term" value="F:nucleotide binding"/>
    <property type="evidence" value="ECO:0007669"/>
    <property type="project" value="InterPro"/>
</dbReference>
<keyword evidence="2" id="KW-0560">Oxidoreductase</keyword>
<dbReference type="PANTHER" id="PTHR22604">
    <property type="entry name" value="OXIDOREDUCTASES"/>
    <property type="match status" value="1"/>
</dbReference>
<organism evidence="5 6">
    <name type="scientific">Streptomyces caatingaensis</name>
    <dbReference type="NCBI Taxonomy" id="1678637"/>
    <lineage>
        <taxon>Bacteria</taxon>
        <taxon>Bacillati</taxon>
        <taxon>Actinomycetota</taxon>
        <taxon>Actinomycetes</taxon>
        <taxon>Kitasatosporales</taxon>
        <taxon>Streptomycetaceae</taxon>
        <taxon>Streptomyces</taxon>
    </lineage>
</organism>
<dbReference type="Proteomes" id="UP000037288">
    <property type="component" value="Unassembled WGS sequence"/>
</dbReference>
<evidence type="ECO:0000313" key="6">
    <source>
        <dbReference type="Proteomes" id="UP000037288"/>
    </source>
</evidence>
<evidence type="ECO:0000256" key="2">
    <source>
        <dbReference type="ARBA" id="ARBA00023002"/>
    </source>
</evidence>
<dbReference type="InterPro" id="IPR055170">
    <property type="entry name" value="GFO_IDH_MocA-like_dom"/>
</dbReference>
<feature type="domain" description="GFO/IDH/MocA-like oxidoreductase" evidence="4">
    <location>
        <begin position="132"/>
        <end position="258"/>
    </location>
</feature>
<dbReference type="EMBL" id="LFXA01000013">
    <property type="protein sequence ID" value="KNB50869.1"/>
    <property type="molecule type" value="Genomic_DNA"/>
</dbReference>
<dbReference type="SUPFAM" id="SSF55347">
    <property type="entry name" value="Glyceraldehyde-3-phosphate dehydrogenase-like, C-terminal domain"/>
    <property type="match status" value="1"/>
</dbReference>
<accession>A0A0K9XBT2</accession>
<sequence length="340" mass="35586">MPVIRVGLFGCADTPWLGVVSALVASPLVRVVAVAGRTDGETVAAAGRLGCAAVNGYAALLERGDLDAVYAPLPPELQTEWIGKSLTAGKHVLVGEPLALNRMEAAMLVAAARMGGLLLMESFAFPRHSQHAAAQQLIDEGAIGEPRSFTAALFLPPPPPSRWSGACPSEAGGAPPLHGGRGALLDTGVYALRAAGLQPGRNPQVEGVVLHRDRDTGVDVAGTVLLSTADGRVGNVSFGHDRLLARSTYFVQGSRGSITLPMAFTAPPGLRPVLRLERPEGVEERTLDADCQNGALVSAFARRILEGGDLIGPGEDILRQASLLDGVRETAERDRRQRGL</sequence>
<dbReference type="PANTHER" id="PTHR22604:SF105">
    <property type="entry name" value="TRANS-1,2-DIHYDROBENZENE-1,2-DIOL DEHYDROGENASE"/>
    <property type="match status" value="1"/>
</dbReference>